<evidence type="ECO:0000259" key="4">
    <source>
        <dbReference type="Pfam" id="PF01261"/>
    </source>
</evidence>
<dbReference type="Pfam" id="PF01261">
    <property type="entry name" value="AP_endonuc_2"/>
    <property type="match status" value="1"/>
</dbReference>
<dbReference type="GO" id="GO:0008903">
    <property type="term" value="F:hydroxypyruvate isomerase activity"/>
    <property type="evidence" value="ECO:0007669"/>
    <property type="project" value="UniProtKB-EC"/>
</dbReference>
<feature type="domain" description="Xylose isomerase-like TIM barrel" evidence="4">
    <location>
        <begin position="20"/>
        <end position="253"/>
    </location>
</feature>
<name>A0A6S6SX18_9GAMM</name>
<dbReference type="InterPro" id="IPR036237">
    <property type="entry name" value="Xyl_isomerase-like_sf"/>
</dbReference>
<gene>
    <name evidence="5" type="ORF">HELGO_WM12568</name>
</gene>
<dbReference type="InterPro" id="IPR050417">
    <property type="entry name" value="Sugar_Epim/Isomerase"/>
</dbReference>
<dbReference type="PANTHER" id="PTHR43489:SF6">
    <property type="entry name" value="HYDROXYPYRUVATE ISOMERASE-RELATED"/>
    <property type="match status" value="1"/>
</dbReference>
<proteinExistence type="inferred from homology"/>
<dbReference type="PANTHER" id="PTHR43489">
    <property type="entry name" value="ISOMERASE"/>
    <property type="match status" value="1"/>
</dbReference>
<dbReference type="SUPFAM" id="SSF51658">
    <property type="entry name" value="Xylose isomerase-like"/>
    <property type="match status" value="1"/>
</dbReference>
<dbReference type="EMBL" id="CACVAY010000034">
    <property type="protein sequence ID" value="CAA6807528.1"/>
    <property type="molecule type" value="Genomic_DNA"/>
</dbReference>
<sequence>MKWAANLSLLFSEVPLLERFQAAKDAGFDAVEIQFPYEESLAKLIAAKEQANVEIVLINVPAGDLMQGGLGLACVPDRQTQFARALDECLIYAEGLQVSCVNVLSGRCEDHQALEHYQKTFEANLSKAADALQKINVLTSFEAINTIDMPNFLIHSADHLWDILDRLKHSNLKAQYDLYHMAMMDENLERDLTHYADKIGHIQFADCPGRNEPGTGKLDFQTLFSIIQQSAYAGSIGAEYRPRKKTNETLEWMNHERI</sequence>
<keyword evidence="5" id="KW-0670">Pyruvate</keyword>
<dbReference type="PIRSF" id="PIRSF006241">
    <property type="entry name" value="HyI"/>
    <property type="match status" value="1"/>
</dbReference>
<accession>A0A6S6SX18</accession>
<evidence type="ECO:0000256" key="2">
    <source>
        <dbReference type="PIRNR" id="PIRNR006241"/>
    </source>
</evidence>
<evidence type="ECO:0000256" key="1">
    <source>
        <dbReference type="ARBA" id="ARBA00023235"/>
    </source>
</evidence>
<dbReference type="AlphaFoldDB" id="A0A6S6SX18"/>
<evidence type="ECO:0000313" key="5">
    <source>
        <dbReference type="EMBL" id="CAA6807528.1"/>
    </source>
</evidence>
<evidence type="ECO:0000256" key="3">
    <source>
        <dbReference type="PIRSR" id="PIRSR006241-50"/>
    </source>
</evidence>
<reference evidence="5" key="1">
    <citation type="submission" date="2020-01" db="EMBL/GenBank/DDBJ databases">
        <authorList>
            <person name="Meier V. D."/>
            <person name="Meier V D."/>
        </authorList>
    </citation>
    <scope>NUCLEOTIDE SEQUENCE</scope>
    <source>
        <strain evidence="5">HLG_WM_MAG_07</strain>
    </source>
</reference>
<feature type="active site" description="Proton donor/acceptor" evidence="3">
    <location>
        <position position="239"/>
    </location>
</feature>
<dbReference type="GO" id="GO:0046487">
    <property type="term" value="P:glyoxylate metabolic process"/>
    <property type="evidence" value="ECO:0007669"/>
    <property type="project" value="TreeGrafter"/>
</dbReference>
<dbReference type="FunFam" id="3.20.20.150:FF:000007">
    <property type="entry name" value="Hydroxypyruvate isomerase"/>
    <property type="match status" value="1"/>
</dbReference>
<dbReference type="Gene3D" id="3.20.20.150">
    <property type="entry name" value="Divalent-metal-dependent TIM barrel enzymes"/>
    <property type="match status" value="1"/>
</dbReference>
<dbReference type="EC" id="5.3.1.22" evidence="5"/>
<dbReference type="InterPro" id="IPR013022">
    <property type="entry name" value="Xyl_isomerase-like_TIM-brl"/>
</dbReference>
<protein>
    <submittedName>
        <fullName evidence="5">Hydroxypyruvate isomerase (EC)</fullName>
        <ecNumber evidence="5">5.3.1.22</ecNumber>
    </submittedName>
</protein>
<dbReference type="InterPro" id="IPR026040">
    <property type="entry name" value="HyI-like"/>
</dbReference>
<feature type="active site" description="Proton donor/acceptor" evidence="3">
    <location>
        <position position="142"/>
    </location>
</feature>
<comment type="similarity">
    <text evidence="2">Belongs to the hyi family.</text>
</comment>
<keyword evidence="1 2" id="KW-0413">Isomerase</keyword>
<organism evidence="5">
    <name type="scientific">uncultured Thiotrichaceae bacterium</name>
    <dbReference type="NCBI Taxonomy" id="298394"/>
    <lineage>
        <taxon>Bacteria</taxon>
        <taxon>Pseudomonadati</taxon>
        <taxon>Pseudomonadota</taxon>
        <taxon>Gammaproteobacteria</taxon>
        <taxon>Thiotrichales</taxon>
        <taxon>Thiotrichaceae</taxon>
        <taxon>environmental samples</taxon>
    </lineage>
</organism>